<reference evidence="1 2" key="1">
    <citation type="journal article" date="2015" name="Genome Announc.">
        <title>Expanding the biotechnology potential of lactobacilli through comparative genomics of 213 strains and associated genera.</title>
        <authorList>
            <person name="Sun Z."/>
            <person name="Harris H.M."/>
            <person name="McCann A."/>
            <person name="Guo C."/>
            <person name="Argimon S."/>
            <person name="Zhang W."/>
            <person name="Yang X."/>
            <person name="Jeffery I.B."/>
            <person name="Cooney J.C."/>
            <person name="Kagawa T.F."/>
            <person name="Liu W."/>
            <person name="Song Y."/>
            <person name="Salvetti E."/>
            <person name="Wrobel A."/>
            <person name="Rasinkangas P."/>
            <person name="Parkhill J."/>
            <person name="Rea M.C."/>
            <person name="O'Sullivan O."/>
            <person name="Ritari J."/>
            <person name="Douillard F.P."/>
            <person name="Paul Ross R."/>
            <person name="Yang R."/>
            <person name="Briner A.E."/>
            <person name="Felis G.E."/>
            <person name="de Vos W.M."/>
            <person name="Barrangou R."/>
            <person name="Klaenhammer T.R."/>
            <person name="Caufield P.W."/>
            <person name="Cui Y."/>
            <person name="Zhang H."/>
            <person name="O'Toole P.W."/>
        </authorList>
    </citation>
    <scope>NUCLEOTIDE SEQUENCE [LARGE SCALE GENOMIC DNA]</scope>
    <source>
        <strain evidence="1 2">DSM 20505</strain>
    </source>
</reference>
<dbReference type="Proteomes" id="UP000051679">
    <property type="component" value="Unassembled WGS sequence"/>
</dbReference>
<proteinExistence type="predicted"/>
<keyword evidence="2" id="KW-1185">Reference proteome</keyword>
<evidence type="ECO:0000313" key="1">
    <source>
        <dbReference type="EMBL" id="KRM56221.1"/>
    </source>
</evidence>
<comment type="caution">
    <text evidence="1">The sequence shown here is derived from an EMBL/GenBank/DDBJ whole genome shotgun (WGS) entry which is preliminary data.</text>
</comment>
<accession>A0A0R1ZML0</accession>
<evidence type="ECO:0000313" key="2">
    <source>
        <dbReference type="Proteomes" id="UP000051679"/>
    </source>
</evidence>
<dbReference type="STRING" id="1291052.FC18_GL000198"/>
<dbReference type="AlphaFoldDB" id="A0A0R1ZML0"/>
<organism evidence="1 2">
    <name type="scientific">Lacticaseibacillus sharpeae JCM 1186 = DSM 20505</name>
    <dbReference type="NCBI Taxonomy" id="1291052"/>
    <lineage>
        <taxon>Bacteria</taxon>
        <taxon>Bacillati</taxon>
        <taxon>Bacillota</taxon>
        <taxon>Bacilli</taxon>
        <taxon>Lactobacillales</taxon>
        <taxon>Lactobacillaceae</taxon>
        <taxon>Lacticaseibacillus</taxon>
    </lineage>
</organism>
<dbReference type="RefSeq" id="WP_156300953.1">
    <property type="nucleotide sequence ID" value="NZ_AYYO01000008.1"/>
</dbReference>
<dbReference type="PATRIC" id="fig|1291052.5.peg.203"/>
<gene>
    <name evidence="1" type="ORF">FC18_GL000198</name>
</gene>
<sequence>MNKIDDQAKAMATIFAEGLTNTKQETPANKTDADSGNKFLEALKAKENAL</sequence>
<dbReference type="EMBL" id="AYYO01000008">
    <property type="protein sequence ID" value="KRM56221.1"/>
    <property type="molecule type" value="Genomic_DNA"/>
</dbReference>
<name>A0A0R1ZML0_9LACO</name>
<protein>
    <submittedName>
        <fullName evidence="1">Uncharacterized protein</fullName>
    </submittedName>
</protein>